<keyword evidence="1" id="KW-0805">Transcription regulation</keyword>
<organism evidence="5 6">
    <name type="scientific">Streptomyces qinglanensis</name>
    <dbReference type="NCBI Taxonomy" id="943816"/>
    <lineage>
        <taxon>Bacteria</taxon>
        <taxon>Bacillati</taxon>
        <taxon>Actinomycetota</taxon>
        <taxon>Actinomycetes</taxon>
        <taxon>Kitasatosporales</taxon>
        <taxon>Streptomycetaceae</taxon>
        <taxon>Streptomyces</taxon>
    </lineage>
</organism>
<dbReference type="PANTHER" id="PTHR33154">
    <property type="entry name" value="TRANSCRIPTIONAL REGULATOR, ARSR FAMILY"/>
    <property type="match status" value="1"/>
</dbReference>
<dbReference type="PANTHER" id="PTHR33154:SF33">
    <property type="entry name" value="TRANSCRIPTIONAL REPRESSOR SDPR"/>
    <property type="match status" value="1"/>
</dbReference>
<keyword evidence="3" id="KW-0804">Transcription</keyword>
<dbReference type="Pfam" id="PF12840">
    <property type="entry name" value="HTH_20"/>
    <property type="match status" value="1"/>
</dbReference>
<dbReference type="EMBL" id="LJGV01000021">
    <property type="protein sequence ID" value="OEV01797.1"/>
    <property type="molecule type" value="Genomic_DNA"/>
</dbReference>
<dbReference type="RefSeq" id="WP_069990405.1">
    <property type="nucleotide sequence ID" value="NZ_LJGV01000021.1"/>
</dbReference>
<dbReference type="PATRIC" id="fig|943816.4.peg.5137"/>
<dbReference type="GO" id="GO:0003700">
    <property type="term" value="F:DNA-binding transcription factor activity"/>
    <property type="evidence" value="ECO:0007669"/>
    <property type="project" value="InterPro"/>
</dbReference>
<feature type="domain" description="HTH arsR-type" evidence="4">
    <location>
        <begin position="281"/>
        <end position="373"/>
    </location>
</feature>
<evidence type="ECO:0000256" key="2">
    <source>
        <dbReference type="ARBA" id="ARBA00023125"/>
    </source>
</evidence>
<evidence type="ECO:0000259" key="4">
    <source>
        <dbReference type="PROSITE" id="PS50987"/>
    </source>
</evidence>
<dbReference type="SUPFAM" id="SSF46785">
    <property type="entry name" value="Winged helix' DNA-binding domain"/>
    <property type="match status" value="1"/>
</dbReference>
<evidence type="ECO:0000313" key="5">
    <source>
        <dbReference type="EMBL" id="OEV01797.1"/>
    </source>
</evidence>
<dbReference type="PROSITE" id="PS50987">
    <property type="entry name" value="HTH_ARSR_2"/>
    <property type="match status" value="1"/>
</dbReference>
<evidence type="ECO:0000313" key="6">
    <source>
        <dbReference type="Proteomes" id="UP000175829"/>
    </source>
</evidence>
<gene>
    <name evidence="5" type="ORF">AN217_00335</name>
</gene>
<dbReference type="InterPro" id="IPR001845">
    <property type="entry name" value="HTH_ArsR_DNA-bd_dom"/>
</dbReference>
<dbReference type="Pfam" id="PF19361">
    <property type="entry name" value="DUF5937"/>
    <property type="match status" value="1"/>
</dbReference>
<protein>
    <submittedName>
        <fullName evidence="5">ArsR family transcriptional regulator</fullName>
    </submittedName>
</protein>
<evidence type="ECO:0000256" key="3">
    <source>
        <dbReference type="ARBA" id="ARBA00023163"/>
    </source>
</evidence>
<dbReference type="SMART" id="SM00418">
    <property type="entry name" value="HTH_ARSR"/>
    <property type="match status" value="1"/>
</dbReference>
<accession>A0A1E7KD76</accession>
<keyword evidence="2" id="KW-0238">DNA-binding</keyword>
<dbReference type="PRINTS" id="PR00778">
    <property type="entry name" value="HTHARSR"/>
</dbReference>
<dbReference type="InterPro" id="IPR045981">
    <property type="entry name" value="DUF5937"/>
</dbReference>
<dbReference type="CDD" id="cd00090">
    <property type="entry name" value="HTH_ARSR"/>
    <property type="match status" value="1"/>
</dbReference>
<dbReference type="InterPro" id="IPR051081">
    <property type="entry name" value="HTH_MetalResp_TranReg"/>
</dbReference>
<evidence type="ECO:0000256" key="1">
    <source>
        <dbReference type="ARBA" id="ARBA00023015"/>
    </source>
</evidence>
<dbReference type="InterPro" id="IPR011991">
    <property type="entry name" value="ArsR-like_HTH"/>
</dbReference>
<dbReference type="GO" id="GO:0003677">
    <property type="term" value="F:DNA binding"/>
    <property type="evidence" value="ECO:0007669"/>
    <property type="project" value="UniProtKB-KW"/>
</dbReference>
<sequence>MSVTIDIAGLPLERIVFAPSPLAELGAALHTLAEPGHHPRAHNWATAVNAALPPELADRLCEADFLWRTTFSDLLMSFAGLGDAAVRPGATLAEDLDVVDKLDDEQFVTTALEFTCGTEYAAAAGLSPLSDAALRTRAVELAAARGPQQRRFTERLLEDPPAVRAWVRRLFEDCERAFFADTWNRVRGQLAADARQKTELLRRRGLAATLEAVSAALSTDERGSIIAVDKLVSGRTTAVDPAVGPGVTFVPSVHQWPHLMVLYRHGWRPVVHYPLASRELSGPLSVEQFKLRMEALAHPMRMQLCRSLARGPYTTGELADHHSVSSPEISRHLTVLKKAGLITAQRRGRYVQYQLDLKVVGRLGSDFLETVLR</sequence>
<name>A0A1E7KD76_9ACTN</name>
<dbReference type="AlphaFoldDB" id="A0A1E7KD76"/>
<dbReference type="InterPro" id="IPR036390">
    <property type="entry name" value="WH_DNA-bd_sf"/>
</dbReference>
<proteinExistence type="predicted"/>
<dbReference type="NCBIfam" id="NF033788">
    <property type="entry name" value="HTH_metalloreg"/>
    <property type="match status" value="1"/>
</dbReference>
<dbReference type="Proteomes" id="UP000175829">
    <property type="component" value="Unassembled WGS sequence"/>
</dbReference>
<reference evidence="5 6" key="1">
    <citation type="journal article" date="2016" name="Front. Microbiol.">
        <title>Comparative Genomics Analysis of Streptomyces Species Reveals Their Adaptation to the Marine Environment and Their Diversity at the Genomic Level.</title>
        <authorList>
            <person name="Tian X."/>
            <person name="Zhang Z."/>
            <person name="Yang T."/>
            <person name="Chen M."/>
            <person name="Li J."/>
            <person name="Chen F."/>
            <person name="Yang J."/>
            <person name="Li W."/>
            <person name="Zhang B."/>
            <person name="Zhang Z."/>
            <person name="Wu J."/>
            <person name="Zhang C."/>
            <person name="Long L."/>
            <person name="Xiao J."/>
        </authorList>
    </citation>
    <scope>NUCLEOTIDE SEQUENCE [LARGE SCALE GENOMIC DNA]</scope>
    <source>
        <strain evidence="5 6">SCSIO M10379</strain>
    </source>
</reference>
<dbReference type="Gene3D" id="1.10.10.10">
    <property type="entry name" value="Winged helix-like DNA-binding domain superfamily/Winged helix DNA-binding domain"/>
    <property type="match status" value="1"/>
</dbReference>
<comment type="caution">
    <text evidence="5">The sequence shown here is derived from an EMBL/GenBank/DDBJ whole genome shotgun (WGS) entry which is preliminary data.</text>
</comment>
<dbReference type="InterPro" id="IPR036388">
    <property type="entry name" value="WH-like_DNA-bd_sf"/>
</dbReference>